<proteinExistence type="predicted"/>
<feature type="transmembrane region" description="Helical" evidence="1">
    <location>
        <begin position="12"/>
        <end position="33"/>
    </location>
</feature>
<organism evidence="2 3">
    <name type="scientific">Ekhidna lutea</name>
    <dbReference type="NCBI Taxonomy" id="447679"/>
    <lineage>
        <taxon>Bacteria</taxon>
        <taxon>Pseudomonadati</taxon>
        <taxon>Bacteroidota</taxon>
        <taxon>Cytophagia</taxon>
        <taxon>Cytophagales</taxon>
        <taxon>Reichenbachiellaceae</taxon>
        <taxon>Ekhidna</taxon>
    </lineage>
</organism>
<keyword evidence="1" id="KW-1133">Transmembrane helix</keyword>
<dbReference type="EMBL" id="FZPD01000002">
    <property type="protein sequence ID" value="SNS84837.1"/>
    <property type="molecule type" value="Genomic_DNA"/>
</dbReference>
<sequence>MKIFELNLKQQKFIFNAFIISLGICIIMLSIAAF</sequence>
<accession>A0A239HTV9</accession>
<dbReference type="AlphaFoldDB" id="A0A239HTV9"/>
<evidence type="ECO:0000313" key="2">
    <source>
        <dbReference type="EMBL" id="SNS84837.1"/>
    </source>
</evidence>
<evidence type="ECO:0000313" key="3">
    <source>
        <dbReference type="Proteomes" id="UP000198393"/>
    </source>
</evidence>
<keyword evidence="1" id="KW-0812">Transmembrane</keyword>
<reference evidence="2 3" key="1">
    <citation type="submission" date="2017-06" db="EMBL/GenBank/DDBJ databases">
        <authorList>
            <person name="Kim H.J."/>
            <person name="Triplett B.A."/>
        </authorList>
    </citation>
    <scope>NUCLEOTIDE SEQUENCE [LARGE SCALE GENOMIC DNA]</scope>
    <source>
        <strain evidence="2 3">DSM 19307</strain>
    </source>
</reference>
<protein>
    <submittedName>
        <fullName evidence="2">Uncharacterized protein</fullName>
    </submittedName>
</protein>
<evidence type="ECO:0000256" key="1">
    <source>
        <dbReference type="SAM" id="Phobius"/>
    </source>
</evidence>
<keyword evidence="1" id="KW-0472">Membrane</keyword>
<keyword evidence="3" id="KW-1185">Reference proteome</keyword>
<name>A0A239HTV9_EKHLU</name>
<gene>
    <name evidence="2" type="ORF">SAMN05421640_1506</name>
</gene>
<dbReference type="Proteomes" id="UP000198393">
    <property type="component" value="Unassembled WGS sequence"/>
</dbReference>